<keyword evidence="3" id="KW-0472">Membrane</keyword>
<feature type="region of interest" description="Disordered" evidence="2">
    <location>
        <begin position="92"/>
        <end position="126"/>
    </location>
</feature>
<evidence type="ECO:0000313" key="6">
    <source>
        <dbReference type="Proteomes" id="UP000033725"/>
    </source>
</evidence>
<keyword evidence="3" id="KW-0812">Transmembrane</keyword>
<accession>A0A0F0KCD8</accession>
<name>A0A0F0KCD8_9MICO</name>
<feature type="domain" description="DUF4349" evidence="4">
    <location>
        <begin position="143"/>
        <end position="362"/>
    </location>
</feature>
<evidence type="ECO:0000259" key="4">
    <source>
        <dbReference type="Pfam" id="PF14257"/>
    </source>
</evidence>
<evidence type="ECO:0000256" key="1">
    <source>
        <dbReference type="SAM" id="Coils"/>
    </source>
</evidence>
<dbReference type="PATRIC" id="fig|82380.10.peg.3391"/>
<gene>
    <name evidence="5" type="ORF">RN51_03385</name>
</gene>
<feature type="transmembrane region" description="Helical" evidence="3">
    <location>
        <begin position="57"/>
        <end position="78"/>
    </location>
</feature>
<feature type="coiled-coil region" evidence="1">
    <location>
        <begin position="241"/>
        <end position="305"/>
    </location>
</feature>
<feature type="transmembrane region" description="Helical" evidence="3">
    <location>
        <begin position="340"/>
        <end position="364"/>
    </location>
</feature>
<organism evidence="5 6">
    <name type="scientific">Microbacterium oxydans</name>
    <dbReference type="NCBI Taxonomy" id="82380"/>
    <lineage>
        <taxon>Bacteria</taxon>
        <taxon>Bacillati</taxon>
        <taxon>Actinomycetota</taxon>
        <taxon>Actinomycetes</taxon>
        <taxon>Micrococcales</taxon>
        <taxon>Microbacteriaceae</taxon>
        <taxon>Microbacterium</taxon>
    </lineage>
</organism>
<keyword evidence="3" id="KW-1133">Transmembrane helix</keyword>
<keyword evidence="1" id="KW-0175">Coiled coil</keyword>
<evidence type="ECO:0000256" key="2">
    <source>
        <dbReference type="SAM" id="MobiDB-lite"/>
    </source>
</evidence>
<feature type="region of interest" description="Disordered" evidence="2">
    <location>
        <begin position="1"/>
        <end position="20"/>
    </location>
</feature>
<reference evidence="5 6" key="1">
    <citation type="submission" date="2015-02" db="EMBL/GenBank/DDBJ databases">
        <title>Draft genome sequences of ten Microbacterium spp. with emphasis on heavy metal contaminated environments.</title>
        <authorList>
            <person name="Corretto E."/>
        </authorList>
    </citation>
    <scope>NUCLEOTIDE SEQUENCE [LARGE SCALE GENOMIC DNA]</scope>
    <source>
        <strain evidence="5 6">BEL163</strain>
    </source>
</reference>
<dbReference type="RefSeq" id="WP_045265170.1">
    <property type="nucleotide sequence ID" value="NZ_JYIV01000030.1"/>
</dbReference>
<dbReference type="AlphaFoldDB" id="A0A0F0KCD8"/>
<dbReference type="EMBL" id="JYIV01000030">
    <property type="protein sequence ID" value="KJL18548.1"/>
    <property type="molecule type" value="Genomic_DNA"/>
</dbReference>
<comment type="caution">
    <text evidence="5">The sequence shown here is derived from an EMBL/GenBank/DDBJ whole genome shotgun (WGS) entry which is preliminary data.</text>
</comment>
<protein>
    <recommendedName>
        <fullName evidence="4">DUF4349 domain-containing protein</fullName>
    </recommendedName>
</protein>
<evidence type="ECO:0000313" key="5">
    <source>
        <dbReference type="EMBL" id="KJL18548.1"/>
    </source>
</evidence>
<dbReference type="Proteomes" id="UP000033725">
    <property type="component" value="Unassembled WGS sequence"/>
</dbReference>
<proteinExistence type="predicted"/>
<evidence type="ECO:0000256" key="3">
    <source>
        <dbReference type="SAM" id="Phobius"/>
    </source>
</evidence>
<sequence length="386" mass="39493">MNDQTTGSDLPENADDLPELSDETIARIEDAVFAEIAAVPAPARRTAVKARDRRRGWLTAGGIAAAFVVGVLVTPPILGAVGGASSITADGVSTSDGSVADSAPSVPDEPLTGLTAESMPDGARSSDVNGAALPGAADAGSGREIIATAQATVQVQNIPEAAASIAALAEKHGGYVESTEIGKSVAVDGSSEPAPTPADSAYGWISIRVPSADLPKMIAALDDTGEVLSSSSSKQDVTSVAIDLQARVDSAKASVERLTQLMSQSGSVSELIEAEVALTDRQAQLESYEQQLAALDDQVAMSSLQVQLTKATAPTTADPAGFGDGLMAGWNGLVVSLNALVIALGFILPWLAIAGAVVLMVWLIRRARRSRRRTQAASQAEAVDEA</sequence>
<dbReference type="InterPro" id="IPR025645">
    <property type="entry name" value="DUF4349"/>
</dbReference>
<dbReference type="OrthoDB" id="186919at2"/>
<dbReference type="Pfam" id="PF14257">
    <property type="entry name" value="DUF4349"/>
    <property type="match status" value="1"/>
</dbReference>